<dbReference type="InterPro" id="IPR011009">
    <property type="entry name" value="Kinase-like_dom_sf"/>
</dbReference>
<gene>
    <name evidence="1" type="ORF">L484_013675</name>
</gene>
<dbReference type="SUPFAM" id="SSF56112">
    <property type="entry name" value="Protein kinase-like (PK-like)"/>
    <property type="match status" value="1"/>
</dbReference>
<dbReference type="Proteomes" id="UP000030645">
    <property type="component" value="Unassembled WGS sequence"/>
</dbReference>
<evidence type="ECO:0008006" key="3">
    <source>
        <dbReference type="Google" id="ProtNLM"/>
    </source>
</evidence>
<organism evidence="1 2">
    <name type="scientific">Morus notabilis</name>
    <dbReference type="NCBI Taxonomy" id="981085"/>
    <lineage>
        <taxon>Eukaryota</taxon>
        <taxon>Viridiplantae</taxon>
        <taxon>Streptophyta</taxon>
        <taxon>Embryophyta</taxon>
        <taxon>Tracheophyta</taxon>
        <taxon>Spermatophyta</taxon>
        <taxon>Magnoliopsida</taxon>
        <taxon>eudicotyledons</taxon>
        <taxon>Gunneridae</taxon>
        <taxon>Pentapetalae</taxon>
        <taxon>rosids</taxon>
        <taxon>fabids</taxon>
        <taxon>Rosales</taxon>
        <taxon>Moraceae</taxon>
        <taxon>Moreae</taxon>
        <taxon>Morus</taxon>
    </lineage>
</organism>
<dbReference type="AlphaFoldDB" id="W9QX99"/>
<keyword evidence="2" id="KW-1185">Reference proteome</keyword>
<dbReference type="Gene3D" id="1.10.510.10">
    <property type="entry name" value="Transferase(Phosphotransferase) domain 1"/>
    <property type="match status" value="1"/>
</dbReference>
<proteinExistence type="predicted"/>
<protein>
    <recommendedName>
        <fullName evidence="3">Protein kinase domain-containing protein</fullName>
    </recommendedName>
</protein>
<dbReference type="EMBL" id="KE343797">
    <property type="protein sequence ID" value="EXB41598.1"/>
    <property type="molecule type" value="Genomic_DNA"/>
</dbReference>
<evidence type="ECO:0000313" key="1">
    <source>
        <dbReference type="EMBL" id="EXB41598.1"/>
    </source>
</evidence>
<reference evidence="2" key="1">
    <citation type="submission" date="2013-01" db="EMBL/GenBank/DDBJ databases">
        <title>Draft Genome Sequence of a Mulberry Tree, Morus notabilis C.K. Schneid.</title>
        <authorList>
            <person name="He N."/>
            <person name="Zhao S."/>
        </authorList>
    </citation>
    <scope>NUCLEOTIDE SEQUENCE</scope>
</reference>
<accession>W9QX99</accession>
<sequence length="97" mass="10785">MVHWGIKAANILLDAKLKPKISDSGRASASVENDNEASHFLWMMKTEASTSQSREIEARTNDKVLTGFSMAFSGRNSTDQANVDLMLVADMKSEFFR</sequence>
<name>W9QX99_9ROSA</name>
<evidence type="ECO:0000313" key="2">
    <source>
        <dbReference type="Proteomes" id="UP000030645"/>
    </source>
</evidence>